<sequence>MVVVPPYLLDSNFFIQAYRFHYPLDVVPGFWLKVKELAEDGTIISIDKVQREIFQNKDNLTAWCKAHLPNDFFKDSSNCLTEYSKVVSWASMRIPQFTTGALNEFLDTDEADAWLAAYTMANGNVIVTHETSEPRRLSKVKLPDAATPFGIKCYTTIEMFRELKEVF</sequence>
<evidence type="ECO:0000313" key="1">
    <source>
        <dbReference type="EMBL" id="QED38997.1"/>
    </source>
</evidence>
<keyword evidence="2" id="KW-1185">Reference proteome</keyword>
<accession>A0A5B8YQ12</accession>
<dbReference type="RefSeq" id="WP_146837261.1">
    <property type="nucleotide sequence ID" value="NZ_CP042476.1"/>
</dbReference>
<dbReference type="Pfam" id="PF14367">
    <property type="entry name" value="DUF4411"/>
    <property type="match status" value="1"/>
</dbReference>
<organism evidence="1 2">
    <name type="scientific">Antarcticibacterium arcticum</name>
    <dbReference type="NCBI Taxonomy" id="2585771"/>
    <lineage>
        <taxon>Bacteria</taxon>
        <taxon>Pseudomonadati</taxon>
        <taxon>Bacteroidota</taxon>
        <taxon>Flavobacteriia</taxon>
        <taxon>Flavobacteriales</taxon>
        <taxon>Flavobacteriaceae</taxon>
        <taxon>Antarcticibacterium</taxon>
    </lineage>
</organism>
<dbReference type="EMBL" id="CP042476">
    <property type="protein sequence ID" value="QED38997.1"/>
    <property type="molecule type" value="Genomic_DNA"/>
</dbReference>
<name>A0A5B8YQ12_9FLAO</name>
<dbReference type="AlphaFoldDB" id="A0A5B8YQ12"/>
<protein>
    <submittedName>
        <fullName evidence="1">DUF4411 family protein</fullName>
    </submittedName>
</protein>
<reference evidence="1 2" key="1">
    <citation type="submission" date="2019-08" db="EMBL/GenBank/DDBJ databases">
        <title>Antarcticibacterium arcticum sp. nov., a bacterium isolated from marine sediment of the Canadian Beaufort Sea.</title>
        <authorList>
            <person name="Lee Y.M."/>
            <person name="Baek K."/>
            <person name="Lee D.-H."/>
            <person name="Shin S.C."/>
            <person name="Jin Y.K."/>
            <person name="Park Y."/>
        </authorList>
    </citation>
    <scope>NUCLEOTIDE SEQUENCE [LARGE SCALE GENOMIC DNA]</scope>
    <source>
        <strain evidence="1 2">PAMC 28998</strain>
    </source>
</reference>
<dbReference type="InterPro" id="IPR016541">
    <property type="entry name" value="UCP008505"/>
</dbReference>
<dbReference type="OrthoDB" id="3231195at2"/>
<dbReference type="KEGG" id="anp:FK178_15295"/>
<evidence type="ECO:0000313" key="2">
    <source>
        <dbReference type="Proteomes" id="UP000321954"/>
    </source>
</evidence>
<gene>
    <name evidence="1" type="ORF">FK178_15295</name>
</gene>
<proteinExistence type="predicted"/>
<dbReference type="Proteomes" id="UP000321954">
    <property type="component" value="Chromosome"/>
</dbReference>